<keyword evidence="5" id="KW-1185">Reference proteome</keyword>
<sequence length="591" mass="66184">MTTHHNSENPTGIRQWLRSLPVKISLIQLAIALALILLTWWIMLGIQKQQLMTQELTVNRHLGQLVVTRLHEATAQVNSLVASLSSLGELENGSTAKLRKVVPALLDLESQKQLIAGGGIWPEQTESSTGDSAFWARTESGELTEVKGYSGQNYRHEFWYEPTRLLPRGKTLWSKAYQDPVTRETMVTASSAMWFDHSYLGAATVDISLEHLNQFIDAGRTDIPGYVLVVDPYRQIIAAPGSLTSKQLPLTFSELQSTHPEMEQLAKRLIEADQQQKLKGAYRFNAQHNAAEHIPGLNDDDARRTQTLLANLTQGWPGSPLELASFTLAKDPLLNERVMVSVFLMPDTLWHVIIATPLDALGKEAQGIAGKVGLLLVVIQVLALFMLFWVLHRMLVSPLSRMAQALYQDRPEQLEIEASQRNDELGKLAAAFVSRHQQLETALASLEANHLALEQQLAVQQESKLELGRYRDLLQALMESSPNMIFVKDLKGVYQMVNPKYCQVVAREQRQIVGHTDEELYPGLDAKRFRTNDQKVLQSSEPITFDEILSDHNGDRYFKVTKFAIRNGEDEVLAIGGIGHEVVPKGTERIG</sequence>
<dbReference type="Pfam" id="PF22673">
    <property type="entry name" value="MCP-like_PDC_1"/>
    <property type="match status" value="1"/>
</dbReference>
<feature type="domain" description="PAS" evidence="3">
    <location>
        <begin position="470"/>
        <end position="540"/>
    </location>
</feature>
<evidence type="ECO:0000259" key="3">
    <source>
        <dbReference type="PROSITE" id="PS50112"/>
    </source>
</evidence>
<keyword evidence="1" id="KW-0175">Coiled coil</keyword>
<dbReference type="Pfam" id="PF08448">
    <property type="entry name" value="PAS_4"/>
    <property type="match status" value="1"/>
</dbReference>
<gene>
    <name evidence="4" type="ORF">ACFOE0_14165</name>
</gene>
<keyword evidence="2" id="KW-0812">Transmembrane</keyword>
<dbReference type="CDD" id="cd12913">
    <property type="entry name" value="PDC1_MCP_like"/>
    <property type="match status" value="1"/>
</dbReference>
<dbReference type="NCBIfam" id="TIGR00229">
    <property type="entry name" value="sensory_box"/>
    <property type="match status" value="1"/>
</dbReference>
<keyword evidence="2" id="KW-0472">Membrane</keyword>
<feature type="coiled-coil region" evidence="1">
    <location>
        <begin position="429"/>
        <end position="463"/>
    </location>
</feature>
<dbReference type="SUPFAM" id="SSF55785">
    <property type="entry name" value="PYP-like sensor domain (PAS domain)"/>
    <property type="match status" value="1"/>
</dbReference>
<dbReference type="Gene3D" id="6.10.340.10">
    <property type="match status" value="1"/>
</dbReference>
<dbReference type="InterPro" id="IPR000014">
    <property type="entry name" value="PAS"/>
</dbReference>
<feature type="transmembrane region" description="Helical" evidence="2">
    <location>
        <begin position="368"/>
        <end position="391"/>
    </location>
</feature>
<dbReference type="SMART" id="SM00091">
    <property type="entry name" value="PAS"/>
    <property type="match status" value="1"/>
</dbReference>
<proteinExistence type="predicted"/>
<dbReference type="Proteomes" id="UP001595621">
    <property type="component" value="Unassembled WGS sequence"/>
</dbReference>
<reference evidence="5" key="1">
    <citation type="journal article" date="2019" name="Int. J. Syst. Evol. Microbiol.">
        <title>The Global Catalogue of Microorganisms (GCM) 10K type strain sequencing project: providing services to taxonomists for standard genome sequencing and annotation.</title>
        <authorList>
            <consortium name="The Broad Institute Genomics Platform"/>
            <consortium name="The Broad Institute Genome Sequencing Center for Infectious Disease"/>
            <person name="Wu L."/>
            <person name="Ma J."/>
        </authorList>
    </citation>
    <scope>NUCLEOTIDE SEQUENCE [LARGE SCALE GENOMIC DNA]</scope>
    <source>
        <strain evidence="5">KCTC 52277</strain>
    </source>
</reference>
<feature type="transmembrane region" description="Helical" evidence="2">
    <location>
        <begin position="26"/>
        <end position="46"/>
    </location>
</feature>
<dbReference type="InterPro" id="IPR013656">
    <property type="entry name" value="PAS_4"/>
</dbReference>
<evidence type="ECO:0000313" key="5">
    <source>
        <dbReference type="Proteomes" id="UP001595621"/>
    </source>
</evidence>
<protein>
    <submittedName>
        <fullName evidence="4">PAS domain-containing protein</fullName>
    </submittedName>
</protein>
<name>A0ABV7GGI4_9GAMM</name>
<dbReference type="CDD" id="cd00130">
    <property type="entry name" value="PAS"/>
    <property type="match status" value="1"/>
</dbReference>
<evidence type="ECO:0000256" key="1">
    <source>
        <dbReference type="SAM" id="Coils"/>
    </source>
</evidence>
<dbReference type="EMBL" id="JBHRTD010000017">
    <property type="protein sequence ID" value="MFC3139325.1"/>
    <property type="molecule type" value="Genomic_DNA"/>
</dbReference>
<evidence type="ECO:0000313" key="4">
    <source>
        <dbReference type="EMBL" id="MFC3139325.1"/>
    </source>
</evidence>
<evidence type="ECO:0000256" key="2">
    <source>
        <dbReference type="SAM" id="Phobius"/>
    </source>
</evidence>
<comment type="caution">
    <text evidence="4">The sequence shown here is derived from an EMBL/GenBank/DDBJ whole genome shotgun (WGS) entry which is preliminary data.</text>
</comment>
<organism evidence="4 5">
    <name type="scientific">Shewanella submarina</name>
    <dbReference type="NCBI Taxonomy" id="2016376"/>
    <lineage>
        <taxon>Bacteria</taxon>
        <taxon>Pseudomonadati</taxon>
        <taxon>Pseudomonadota</taxon>
        <taxon>Gammaproteobacteria</taxon>
        <taxon>Alteromonadales</taxon>
        <taxon>Shewanellaceae</taxon>
        <taxon>Shewanella</taxon>
    </lineage>
</organism>
<accession>A0ABV7GGI4</accession>
<dbReference type="RefSeq" id="WP_248937095.1">
    <property type="nucleotide sequence ID" value="NZ_JAKILF010000007.1"/>
</dbReference>
<keyword evidence="2" id="KW-1133">Transmembrane helix</keyword>
<dbReference type="PROSITE" id="PS50112">
    <property type="entry name" value="PAS"/>
    <property type="match status" value="1"/>
</dbReference>
<dbReference type="Gene3D" id="3.30.450.20">
    <property type="entry name" value="PAS domain"/>
    <property type="match status" value="2"/>
</dbReference>
<dbReference type="InterPro" id="IPR035965">
    <property type="entry name" value="PAS-like_dom_sf"/>
</dbReference>